<sequence>MGAQHKRAKIGVKGIVQSLVVDLKEKLESSNTVRLK</sequence>
<gene>
    <name evidence="1" type="ORF">QG37_04019</name>
</gene>
<dbReference type="Proteomes" id="UP000037122">
    <property type="component" value="Unassembled WGS sequence"/>
</dbReference>
<proteinExistence type="predicted"/>
<dbReference type="EMBL" id="LGST01000027">
    <property type="protein sequence ID" value="KND98959.1"/>
    <property type="molecule type" value="Genomic_DNA"/>
</dbReference>
<reference evidence="2" key="1">
    <citation type="journal article" date="2015" name="BMC Genomics">
        <title>Draft genome of a commonly misdiagnosed multidrug resistant pathogen Candida auris.</title>
        <authorList>
            <person name="Chatterjee S."/>
            <person name="Alampalli S.V."/>
            <person name="Nageshan R.K."/>
            <person name="Chettiar S.T."/>
            <person name="Joshi S."/>
            <person name="Tatu U.S."/>
        </authorList>
    </citation>
    <scope>NUCLEOTIDE SEQUENCE [LARGE SCALE GENOMIC DNA]</scope>
    <source>
        <strain evidence="2">6684</strain>
    </source>
</reference>
<protein>
    <submittedName>
        <fullName evidence="1">Uncharacterized protein</fullName>
    </submittedName>
</protein>
<dbReference type="AlphaFoldDB" id="A0A0L0NY66"/>
<name>A0A0L0NY66_CANAR</name>
<organism evidence="1 2">
    <name type="scientific">Candidozyma auris</name>
    <name type="common">Yeast</name>
    <name type="synonym">Candida auris</name>
    <dbReference type="NCBI Taxonomy" id="498019"/>
    <lineage>
        <taxon>Eukaryota</taxon>
        <taxon>Fungi</taxon>
        <taxon>Dikarya</taxon>
        <taxon>Ascomycota</taxon>
        <taxon>Saccharomycotina</taxon>
        <taxon>Pichiomycetes</taxon>
        <taxon>Metschnikowiaceae</taxon>
        <taxon>Candidozyma</taxon>
    </lineage>
</organism>
<evidence type="ECO:0000313" key="2">
    <source>
        <dbReference type="Proteomes" id="UP000037122"/>
    </source>
</evidence>
<comment type="caution">
    <text evidence="1">The sequence shown here is derived from an EMBL/GenBank/DDBJ whole genome shotgun (WGS) entry which is preliminary data.</text>
</comment>
<accession>A0A0L0NY66</accession>
<evidence type="ECO:0000313" key="1">
    <source>
        <dbReference type="EMBL" id="KND98959.1"/>
    </source>
</evidence>